<gene>
    <name evidence="1" type="ORF">MLD38_013205</name>
</gene>
<protein>
    <submittedName>
        <fullName evidence="1">Uncharacterized protein</fullName>
    </submittedName>
</protein>
<evidence type="ECO:0000313" key="2">
    <source>
        <dbReference type="Proteomes" id="UP001057402"/>
    </source>
</evidence>
<keyword evidence="2" id="KW-1185">Reference proteome</keyword>
<accession>A0ACB9RHA4</accession>
<sequence length="195" mass="20866">MRGSGGYSSLASRIVVMGIAASVVLLFLVIAMLILVHFCVARRAIMRAFGNGPPTAERNGPGNASGDSQRIDLEKLPSFDFREREVGSSPVNCAVCLENFRGGDKCRLLPICKHSFHMECVDEWLLAKAHCPICRGSANSVEMAGNPVGLGSHTDGIAGVNGTETGLEDGQIDRQPPHELSLENRNQSVPAIESH</sequence>
<comment type="caution">
    <text evidence="1">The sequence shown here is derived from an EMBL/GenBank/DDBJ whole genome shotgun (WGS) entry which is preliminary data.</text>
</comment>
<reference evidence="2" key="1">
    <citation type="journal article" date="2023" name="Front. Plant Sci.">
        <title>Chromosomal-level genome assembly of Melastoma candidum provides insights into trichome evolution.</title>
        <authorList>
            <person name="Zhong Y."/>
            <person name="Wu W."/>
            <person name="Sun C."/>
            <person name="Zou P."/>
            <person name="Liu Y."/>
            <person name="Dai S."/>
            <person name="Zhou R."/>
        </authorList>
    </citation>
    <scope>NUCLEOTIDE SEQUENCE [LARGE SCALE GENOMIC DNA]</scope>
</reference>
<proteinExistence type="predicted"/>
<dbReference type="Proteomes" id="UP001057402">
    <property type="component" value="Chromosome 4"/>
</dbReference>
<dbReference type="EMBL" id="CM042883">
    <property type="protein sequence ID" value="KAI4375322.1"/>
    <property type="molecule type" value="Genomic_DNA"/>
</dbReference>
<name>A0ACB9RHA4_9MYRT</name>
<evidence type="ECO:0000313" key="1">
    <source>
        <dbReference type="EMBL" id="KAI4375322.1"/>
    </source>
</evidence>
<organism evidence="1 2">
    <name type="scientific">Melastoma candidum</name>
    <dbReference type="NCBI Taxonomy" id="119954"/>
    <lineage>
        <taxon>Eukaryota</taxon>
        <taxon>Viridiplantae</taxon>
        <taxon>Streptophyta</taxon>
        <taxon>Embryophyta</taxon>
        <taxon>Tracheophyta</taxon>
        <taxon>Spermatophyta</taxon>
        <taxon>Magnoliopsida</taxon>
        <taxon>eudicotyledons</taxon>
        <taxon>Gunneridae</taxon>
        <taxon>Pentapetalae</taxon>
        <taxon>rosids</taxon>
        <taxon>malvids</taxon>
        <taxon>Myrtales</taxon>
        <taxon>Melastomataceae</taxon>
        <taxon>Melastomatoideae</taxon>
        <taxon>Melastomateae</taxon>
        <taxon>Melastoma</taxon>
    </lineage>
</organism>